<comment type="catalytic activity">
    <reaction evidence="1">
        <text>ATP + protein L-histidine = ADP + protein N-phospho-L-histidine.</text>
        <dbReference type="EC" id="2.7.13.3"/>
    </reaction>
</comment>
<comment type="subunit">
    <text evidence="14">At low DSF concentrations, interacts with RpfF.</text>
</comment>
<dbReference type="SMART" id="SM00388">
    <property type="entry name" value="HisKA"/>
    <property type="match status" value="1"/>
</dbReference>
<evidence type="ECO:0000256" key="12">
    <source>
        <dbReference type="ARBA" id="ARBA00023012"/>
    </source>
</evidence>
<evidence type="ECO:0000259" key="19">
    <source>
        <dbReference type="PROSITE" id="PS50110"/>
    </source>
</evidence>
<dbReference type="CDD" id="cd00082">
    <property type="entry name" value="HisKA"/>
    <property type="match status" value="1"/>
</dbReference>
<protein>
    <recommendedName>
        <fullName evidence="15">Sensory/regulatory protein RpfC</fullName>
        <ecNumber evidence="3">2.7.13.3</ecNumber>
    </recommendedName>
</protein>
<sequence length="715" mass="77802">MSLSEPQVVGLLALTAFLLVLVIGLFALMGFQWVLHNARSRELASLAHELREAQRIARVGTVRWDFIRDKVWWSDEYARLLGLEPGGSMTGAEFQDMLLPEYEASVVESERAALEASRQSGKPERREIVYKVRGRDGRVLEVEALSELLADAEGNPVNMVSTVRDISEHVQREAALKDAVDAAERANRAKTEFLAVISHELRTPMNGVLGMLGALGDTNLNPEQREQLSVARSSANSLLVILNDILDASKIEAGKMEIEEEPFELNALVRSVVHLYAHKALEKGVHLDSSIKDDVPRWVVADSGRVRQVLSNLVSNALKFTKEGSVLLKVEALAPEAGEDARLRFAVEDTGAGIAEEHHSRVFGRFDQLGASYADRFRGTGLGLAISLRLAEMMGGSMSFRSAEGAGSTFWLDVPVRLSDPLTSAAPAQALPQLPRLRVLVAEDNSTNQIVARSMLERLGQSADMVVNGEEAVEAARKFDYDMILMDVSMPLMDGTTAMKHIRDLGAHHTEIPIIATTAHVSSEQLEFFRASGFDDVLTKPVIQAELAKMIGRWRGYGEARDNVSAIEAESAAPEATPSGSRGTFSECGKLRNRIRELIDDLGGKVAPAMLGAAKSDLDRHLPTLEAEDLAGGDDPPVELRRRALHSVVGIAGTLDCTDLAASARRLEMMPDAAEEAPEGLAFLIVELRAMRAELTAMMADDTLTQPADRSGVKA</sequence>
<dbReference type="Gene3D" id="1.10.287.130">
    <property type="match status" value="1"/>
</dbReference>
<evidence type="ECO:0000256" key="5">
    <source>
        <dbReference type="ARBA" id="ARBA00022553"/>
    </source>
</evidence>
<dbReference type="SUPFAM" id="SSF47226">
    <property type="entry name" value="Histidine-containing phosphotransfer domain, HPT domain"/>
    <property type="match status" value="1"/>
</dbReference>
<dbReference type="NCBIfam" id="TIGR00229">
    <property type="entry name" value="sensory_box"/>
    <property type="match status" value="1"/>
</dbReference>
<comment type="subcellular location">
    <subcellularLocation>
        <location evidence="2">Cell membrane</location>
        <topology evidence="2">Multi-pass membrane protein</topology>
    </subcellularLocation>
</comment>
<dbReference type="GO" id="GO:0000155">
    <property type="term" value="F:phosphorelay sensor kinase activity"/>
    <property type="evidence" value="ECO:0007669"/>
    <property type="project" value="InterPro"/>
</dbReference>
<dbReference type="InterPro" id="IPR003594">
    <property type="entry name" value="HATPase_dom"/>
</dbReference>
<keyword evidence="4" id="KW-1003">Cell membrane</keyword>
<keyword evidence="9" id="KW-0418">Kinase</keyword>
<evidence type="ECO:0000256" key="6">
    <source>
        <dbReference type="ARBA" id="ARBA00022679"/>
    </source>
</evidence>
<dbReference type="GO" id="GO:0005524">
    <property type="term" value="F:ATP binding"/>
    <property type="evidence" value="ECO:0007669"/>
    <property type="project" value="UniProtKB-KW"/>
</dbReference>
<keyword evidence="13 17" id="KW-0472">Membrane</keyword>
<comment type="caution">
    <text evidence="21">The sequence shown here is derived from an EMBL/GenBank/DDBJ whole genome shotgun (WGS) entry which is preliminary data.</text>
</comment>
<dbReference type="InterPro" id="IPR001789">
    <property type="entry name" value="Sig_transdc_resp-reg_receiver"/>
</dbReference>
<feature type="domain" description="PAC" evidence="20">
    <location>
        <begin position="126"/>
        <end position="178"/>
    </location>
</feature>
<dbReference type="PROSITE" id="PS50109">
    <property type="entry name" value="HIS_KIN"/>
    <property type="match status" value="1"/>
</dbReference>
<dbReference type="FunFam" id="3.30.565.10:FF:000010">
    <property type="entry name" value="Sensor histidine kinase RcsC"/>
    <property type="match status" value="1"/>
</dbReference>
<dbReference type="InterPro" id="IPR035965">
    <property type="entry name" value="PAS-like_dom_sf"/>
</dbReference>
<dbReference type="PRINTS" id="PR00344">
    <property type="entry name" value="BCTRLSENSOR"/>
</dbReference>
<dbReference type="InterPro" id="IPR036641">
    <property type="entry name" value="HPT_dom_sf"/>
</dbReference>
<dbReference type="SUPFAM" id="SSF55785">
    <property type="entry name" value="PYP-like sensor domain (PAS domain)"/>
    <property type="match status" value="1"/>
</dbReference>
<organism evidence="21 22">
    <name type="scientific">Salipiger mucosus DSM 16094</name>
    <dbReference type="NCBI Taxonomy" id="1123237"/>
    <lineage>
        <taxon>Bacteria</taxon>
        <taxon>Pseudomonadati</taxon>
        <taxon>Pseudomonadota</taxon>
        <taxon>Alphaproteobacteria</taxon>
        <taxon>Rhodobacterales</taxon>
        <taxon>Roseobacteraceae</taxon>
        <taxon>Salipiger</taxon>
    </lineage>
</organism>
<dbReference type="InterPro" id="IPR005467">
    <property type="entry name" value="His_kinase_dom"/>
</dbReference>
<dbReference type="PROSITE" id="PS50110">
    <property type="entry name" value="RESPONSE_REGULATORY"/>
    <property type="match status" value="1"/>
</dbReference>
<dbReference type="Gene3D" id="3.30.565.10">
    <property type="entry name" value="Histidine kinase-like ATPase, C-terminal domain"/>
    <property type="match status" value="1"/>
</dbReference>
<evidence type="ECO:0000259" key="18">
    <source>
        <dbReference type="PROSITE" id="PS50109"/>
    </source>
</evidence>
<dbReference type="SUPFAM" id="SSF52172">
    <property type="entry name" value="CheY-like"/>
    <property type="match status" value="1"/>
</dbReference>
<keyword evidence="5 16" id="KW-0597">Phosphoprotein</keyword>
<dbReference type="SMART" id="SM00086">
    <property type="entry name" value="PAC"/>
    <property type="match status" value="1"/>
</dbReference>
<evidence type="ECO:0000256" key="4">
    <source>
        <dbReference type="ARBA" id="ARBA00022475"/>
    </source>
</evidence>
<dbReference type="GO" id="GO:0005886">
    <property type="term" value="C:plasma membrane"/>
    <property type="evidence" value="ECO:0007669"/>
    <property type="project" value="UniProtKB-SubCell"/>
</dbReference>
<dbReference type="EC" id="2.7.13.3" evidence="3"/>
<evidence type="ECO:0000256" key="2">
    <source>
        <dbReference type="ARBA" id="ARBA00004651"/>
    </source>
</evidence>
<dbReference type="InterPro" id="IPR000014">
    <property type="entry name" value="PAS"/>
</dbReference>
<dbReference type="InterPro" id="IPR036890">
    <property type="entry name" value="HATPase_C_sf"/>
</dbReference>
<evidence type="ECO:0000256" key="15">
    <source>
        <dbReference type="ARBA" id="ARBA00068150"/>
    </source>
</evidence>
<evidence type="ECO:0000256" key="9">
    <source>
        <dbReference type="ARBA" id="ARBA00022777"/>
    </source>
</evidence>
<feature type="modified residue" description="4-aspartylphosphate" evidence="16">
    <location>
        <position position="487"/>
    </location>
</feature>
<name>S9RBD1_9RHOB</name>
<keyword evidence="6" id="KW-0808">Transferase</keyword>
<dbReference type="Gene3D" id="3.30.450.20">
    <property type="entry name" value="PAS domain"/>
    <property type="match status" value="1"/>
</dbReference>
<evidence type="ECO:0000256" key="14">
    <source>
        <dbReference type="ARBA" id="ARBA00064003"/>
    </source>
</evidence>
<dbReference type="Pfam" id="PF00512">
    <property type="entry name" value="HisKA"/>
    <property type="match status" value="1"/>
</dbReference>
<dbReference type="CDD" id="cd00130">
    <property type="entry name" value="PAS"/>
    <property type="match status" value="1"/>
</dbReference>
<dbReference type="Proteomes" id="UP000015347">
    <property type="component" value="Unassembled WGS sequence"/>
</dbReference>
<evidence type="ECO:0000256" key="8">
    <source>
        <dbReference type="ARBA" id="ARBA00022741"/>
    </source>
</evidence>
<dbReference type="SUPFAM" id="SSF55874">
    <property type="entry name" value="ATPase domain of HSP90 chaperone/DNA topoisomerase II/histidine kinase"/>
    <property type="match status" value="1"/>
</dbReference>
<dbReference type="FunFam" id="1.10.287.130:FF:000002">
    <property type="entry name" value="Two-component osmosensing histidine kinase"/>
    <property type="match status" value="1"/>
</dbReference>
<gene>
    <name evidence="21" type="ORF">Salmuc_00167</name>
</gene>
<dbReference type="InterPro" id="IPR000700">
    <property type="entry name" value="PAS-assoc_C"/>
</dbReference>
<dbReference type="STRING" id="1123237.Salmuc_00167"/>
<dbReference type="Gene3D" id="3.40.50.2300">
    <property type="match status" value="1"/>
</dbReference>
<evidence type="ECO:0000256" key="13">
    <source>
        <dbReference type="ARBA" id="ARBA00023136"/>
    </source>
</evidence>
<evidence type="ECO:0000256" key="17">
    <source>
        <dbReference type="SAM" id="Phobius"/>
    </source>
</evidence>
<proteinExistence type="predicted"/>
<dbReference type="PANTHER" id="PTHR45339:SF1">
    <property type="entry name" value="HYBRID SIGNAL TRANSDUCTION HISTIDINE KINASE J"/>
    <property type="match status" value="1"/>
</dbReference>
<keyword evidence="10" id="KW-0067">ATP-binding</keyword>
<keyword evidence="8" id="KW-0547">Nucleotide-binding</keyword>
<evidence type="ECO:0000256" key="11">
    <source>
        <dbReference type="ARBA" id="ARBA00022989"/>
    </source>
</evidence>
<dbReference type="Pfam" id="PF00072">
    <property type="entry name" value="Response_reg"/>
    <property type="match status" value="1"/>
</dbReference>
<dbReference type="AlphaFoldDB" id="S9RBD1"/>
<accession>S9RBD1</accession>
<dbReference type="InterPro" id="IPR011006">
    <property type="entry name" value="CheY-like_superfamily"/>
</dbReference>
<reference evidence="22" key="1">
    <citation type="journal article" date="2014" name="Stand. Genomic Sci.">
        <title>Genome sequence of the exopolysaccharide-producing Salipiger mucosus type strain (DSM 16094(T)), a moderately halophilic member of the Roseobacter clade.</title>
        <authorList>
            <person name="Riedel T."/>
            <person name="Spring S."/>
            <person name="Fiebig A."/>
            <person name="Petersen J."/>
            <person name="Kyrpides N.C."/>
            <person name="Goker M."/>
            <person name="Klenk H.P."/>
        </authorList>
    </citation>
    <scope>NUCLEOTIDE SEQUENCE [LARGE SCALE GENOMIC DNA]</scope>
    <source>
        <strain evidence="22">DSM 16094</strain>
    </source>
</reference>
<dbReference type="eggNOG" id="COG0642">
    <property type="taxonomic scope" value="Bacteria"/>
</dbReference>
<dbReference type="HOGENOM" id="CLU_000445_114_15_5"/>
<evidence type="ECO:0000256" key="3">
    <source>
        <dbReference type="ARBA" id="ARBA00012438"/>
    </source>
</evidence>
<dbReference type="PROSITE" id="PS50113">
    <property type="entry name" value="PAC"/>
    <property type="match status" value="1"/>
</dbReference>
<dbReference type="SMART" id="SM00387">
    <property type="entry name" value="HATPase_c"/>
    <property type="match status" value="1"/>
</dbReference>
<dbReference type="InterPro" id="IPR036097">
    <property type="entry name" value="HisK_dim/P_sf"/>
</dbReference>
<dbReference type="PANTHER" id="PTHR45339">
    <property type="entry name" value="HYBRID SIGNAL TRANSDUCTION HISTIDINE KINASE J"/>
    <property type="match status" value="1"/>
</dbReference>
<keyword evidence="11 17" id="KW-1133">Transmembrane helix</keyword>
<keyword evidence="12" id="KW-0902">Two-component regulatory system</keyword>
<keyword evidence="7 17" id="KW-0812">Transmembrane</keyword>
<evidence type="ECO:0000313" key="22">
    <source>
        <dbReference type="Proteomes" id="UP000015347"/>
    </source>
</evidence>
<keyword evidence="22" id="KW-1185">Reference proteome</keyword>
<dbReference type="CDD" id="cd16922">
    <property type="entry name" value="HATPase_EvgS-ArcB-TorS-like"/>
    <property type="match status" value="1"/>
</dbReference>
<feature type="domain" description="Histidine kinase" evidence="18">
    <location>
        <begin position="196"/>
        <end position="418"/>
    </location>
</feature>
<dbReference type="SUPFAM" id="SSF47384">
    <property type="entry name" value="Homodimeric domain of signal transducing histidine kinase"/>
    <property type="match status" value="1"/>
</dbReference>
<evidence type="ECO:0000256" key="16">
    <source>
        <dbReference type="PROSITE-ProRule" id="PRU00169"/>
    </source>
</evidence>
<dbReference type="InterPro" id="IPR004358">
    <property type="entry name" value="Sig_transdc_His_kin-like_C"/>
</dbReference>
<dbReference type="Pfam" id="PF02518">
    <property type="entry name" value="HATPase_c"/>
    <property type="match status" value="1"/>
</dbReference>
<evidence type="ECO:0000256" key="10">
    <source>
        <dbReference type="ARBA" id="ARBA00022840"/>
    </source>
</evidence>
<dbReference type="OrthoDB" id="9801651at2"/>
<dbReference type="InterPro" id="IPR003661">
    <property type="entry name" value="HisK_dim/P_dom"/>
</dbReference>
<evidence type="ECO:0000256" key="1">
    <source>
        <dbReference type="ARBA" id="ARBA00000085"/>
    </source>
</evidence>
<evidence type="ECO:0000259" key="20">
    <source>
        <dbReference type="PROSITE" id="PS50113"/>
    </source>
</evidence>
<dbReference type="InterPro" id="IPR001610">
    <property type="entry name" value="PAC"/>
</dbReference>
<evidence type="ECO:0000256" key="7">
    <source>
        <dbReference type="ARBA" id="ARBA00022692"/>
    </source>
</evidence>
<dbReference type="EMBL" id="APVH01000081">
    <property type="protein sequence ID" value="EPX75440.1"/>
    <property type="molecule type" value="Genomic_DNA"/>
</dbReference>
<feature type="transmembrane region" description="Helical" evidence="17">
    <location>
        <begin position="12"/>
        <end position="35"/>
    </location>
</feature>
<feature type="domain" description="Response regulatory" evidence="19">
    <location>
        <begin position="438"/>
        <end position="555"/>
    </location>
</feature>
<dbReference type="SMART" id="SM00448">
    <property type="entry name" value="REC"/>
    <property type="match status" value="1"/>
</dbReference>
<dbReference type="Pfam" id="PF08447">
    <property type="entry name" value="PAS_3"/>
    <property type="match status" value="1"/>
</dbReference>
<dbReference type="InterPro" id="IPR013655">
    <property type="entry name" value="PAS_fold_3"/>
</dbReference>
<dbReference type="CDD" id="cd17546">
    <property type="entry name" value="REC_hyHK_CKI1_RcsC-like"/>
    <property type="match status" value="1"/>
</dbReference>
<evidence type="ECO:0000313" key="21">
    <source>
        <dbReference type="EMBL" id="EPX75440.1"/>
    </source>
</evidence>